<dbReference type="SUPFAM" id="SSF55729">
    <property type="entry name" value="Acyl-CoA N-acyltransferases (Nat)"/>
    <property type="match status" value="1"/>
</dbReference>
<organism evidence="5 6">
    <name type="scientific">Oceanococcus atlanticus</name>
    <dbReference type="NCBI Taxonomy" id="1317117"/>
    <lineage>
        <taxon>Bacteria</taxon>
        <taxon>Pseudomonadati</taxon>
        <taxon>Pseudomonadota</taxon>
        <taxon>Gammaproteobacteria</taxon>
        <taxon>Chromatiales</taxon>
        <taxon>Oceanococcaceae</taxon>
        <taxon>Oceanococcus</taxon>
    </lineage>
</organism>
<evidence type="ECO:0000313" key="6">
    <source>
        <dbReference type="Proteomes" id="UP000192342"/>
    </source>
</evidence>
<dbReference type="EC" id="2.3.1.109" evidence="4"/>
<dbReference type="GO" id="GO:0006527">
    <property type="term" value="P:L-arginine catabolic process"/>
    <property type="evidence" value="ECO:0007669"/>
    <property type="project" value="UniProtKB-UniRule"/>
</dbReference>
<dbReference type="NCBIfam" id="TIGR03244">
    <property type="entry name" value="arg_catab_AstA"/>
    <property type="match status" value="1"/>
</dbReference>
<keyword evidence="3" id="KW-0012">Acyltransferase</keyword>
<dbReference type="InterPro" id="IPR016181">
    <property type="entry name" value="Acyl_CoA_acyltransferase"/>
</dbReference>
<keyword evidence="6" id="KW-1185">Reference proteome</keyword>
<dbReference type="PANTHER" id="PTHR30420:SF1">
    <property type="entry name" value="ARGININE N-SUCCINYLTRANSFERASE"/>
    <property type="match status" value="1"/>
</dbReference>
<dbReference type="InterPro" id="IPR017650">
    <property type="entry name" value="Arginine_N-succinylTrfase"/>
</dbReference>
<evidence type="ECO:0000313" key="5">
    <source>
        <dbReference type="EMBL" id="ORE87301.1"/>
    </source>
</evidence>
<evidence type="ECO:0000256" key="3">
    <source>
        <dbReference type="ARBA" id="ARBA00023315"/>
    </source>
</evidence>
<dbReference type="Proteomes" id="UP000192342">
    <property type="component" value="Unassembled WGS sequence"/>
</dbReference>
<dbReference type="STRING" id="1317117.ATO7_09677"/>
<dbReference type="AlphaFoldDB" id="A0A1Y1SED8"/>
<dbReference type="Gene3D" id="2.40.40.20">
    <property type="match status" value="1"/>
</dbReference>
<comment type="caution">
    <text evidence="5">The sequence shown here is derived from an EMBL/GenBank/DDBJ whole genome shotgun (WGS) entry which is preliminary data.</text>
</comment>
<dbReference type="Pfam" id="PF04958">
    <property type="entry name" value="AstA"/>
    <property type="match status" value="1"/>
</dbReference>
<protein>
    <recommendedName>
        <fullName evidence="4">Arginine N-succinyltransferase</fullName>
        <ecNumber evidence="4">2.3.1.109</ecNumber>
    </recommendedName>
</protein>
<dbReference type="EMBL" id="AQQV01000002">
    <property type="protein sequence ID" value="ORE87301.1"/>
    <property type="molecule type" value="Genomic_DNA"/>
</dbReference>
<name>A0A1Y1SED8_9GAMM</name>
<evidence type="ECO:0000256" key="4">
    <source>
        <dbReference type="NCBIfam" id="TIGR03244"/>
    </source>
</evidence>
<sequence>MNLIRPIEPRDFPALVRFAHESGHGFTSLPKHDAQLQSKIDRAEVAFHDGPNAKGGAGFLFVMEDADSGEVLGTSGIEARVGIEDALYHYHLSRVVHSSRELDIHNTVDVLTLCNDYSNATEICTLFLTGAARARHNGYLLSRFRFLFMAQRPQLFADTVIAEMRGRSDSEGRSPFWGWLQKHFFSMDLADAVHRVGMGQKSFIAELMPRYPVYVSLLDDDAQATIGQVHDDTAPALKLLQREGFGWRGYIDPFDAGPTVEAQRDAIATAARSCELRAQVVPHINGPTSLITNTRQAAFRAVLMPAQQGDNILNIDDATARALDVCSGDPVRVASME</sequence>
<accession>A0A1Y1SED8</accession>
<proteinExistence type="predicted"/>
<evidence type="ECO:0000256" key="1">
    <source>
        <dbReference type="ARBA" id="ARBA00022503"/>
    </source>
</evidence>
<dbReference type="InterPro" id="IPR007041">
    <property type="entry name" value="Arg_succinylTrfase_AstA/AruG"/>
</dbReference>
<keyword evidence="2 5" id="KW-0808">Transferase</keyword>
<dbReference type="RefSeq" id="WP_083561548.1">
    <property type="nucleotide sequence ID" value="NZ_AQQV01000002.1"/>
</dbReference>
<dbReference type="NCBIfam" id="TIGR03243">
    <property type="entry name" value="arg_catab_AOST"/>
    <property type="match status" value="1"/>
</dbReference>
<keyword evidence="1" id="KW-0056">Arginine metabolism</keyword>
<evidence type="ECO:0000256" key="2">
    <source>
        <dbReference type="ARBA" id="ARBA00022679"/>
    </source>
</evidence>
<dbReference type="GO" id="GO:0008791">
    <property type="term" value="F:arginine N-succinyltransferase activity"/>
    <property type="evidence" value="ECO:0007669"/>
    <property type="project" value="UniProtKB-UniRule"/>
</dbReference>
<gene>
    <name evidence="5" type="ORF">ATO7_09677</name>
</gene>
<dbReference type="PANTHER" id="PTHR30420">
    <property type="entry name" value="N-SUCCINYLARGININE DIHYDROLASE"/>
    <property type="match status" value="1"/>
</dbReference>
<reference evidence="5 6" key="1">
    <citation type="submission" date="2013-04" db="EMBL/GenBank/DDBJ databases">
        <title>Oceanococcus atlanticus 22II-S10r2 Genome Sequencing.</title>
        <authorList>
            <person name="Lai Q."/>
            <person name="Li G."/>
            <person name="Shao Z."/>
        </authorList>
    </citation>
    <scope>NUCLEOTIDE SEQUENCE [LARGE SCALE GENOMIC DNA]</scope>
    <source>
        <strain evidence="5 6">22II-S10r2</strain>
    </source>
</reference>
<dbReference type="OrthoDB" id="21121at2"/>